<keyword evidence="7 10" id="KW-0456">Lyase</keyword>
<evidence type="ECO:0000256" key="10">
    <source>
        <dbReference type="HAMAP-Rule" id="MF_00278"/>
    </source>
</evidence>
<dbReference type="Gene3D" id="3.40.50.880">
    <property type="match status" value="1"/>
</dbReference>
<evidence type="ECO:0000256" key="2">
    <source>
        <dbReference type="ARBA" id="ARBA00011152"/>
    </source>
</evidence>
<name>A0A840SGV1_9SPIR</name>
<dbReference type="Proteomes" id="UP000578697">
    <property type="component" value="Unassembled WGS sequence"/>
</dbReference>
<sequence>MFFNLPITEKSIEKMHGNCYFLCMIGIVDYNAGNIKSVERALNYIKAPYIISKTPAELKNADRIIFPGVGDAAYAMEQLKKSGYDSFLKDFAASGKPLAGVCLGSQIIFDFSEEGNVECLGILKGKIRHFSKLWQERHPDENEHKERAMLKNELKVPHMGWNDITYLNGGSRLMKGIPEHTDFYFVHSYVIQPDDPSVIKGAADYGMLVPSIIEKDNISVFQFHPEKSGSAGLQILRNFAEL</sequence>
<dbReference type="InterPro" id="IPR017926">
    <property type="entry name" value="GATASE"/>
</dbReference>
<proteinExistence type="inferred from homology"/>
<comment type="pathway">
    <text evidence="1 10">Amino-acid biosynthesis; L-histidine biosynthesis; L-histidine from 5-phospho-alpha-D-ribose 1-diphosphate: step 5/9.</text>
</comment>
<evidence type="ECO:0000256" key="11">
    <source>
        <dbReference type="PIRSR" id="PIRSR000495-1"/>
    </source>
</evidence>
<dbReference type="EMBL" id="JACHFR010000002">
    <property type="protein sequence ID" value="MBB5219388.1"/>
    <property type="molecule type" value="Genomic_DNA"/>
</dbReference>
<feature type="active site" evidence="10 11">
    <location>
        <position position="226"/>
    </location>
</feature>
<dbReference type="AlphaFoldDB" id="A0A840SGV1"/>
<keyword evidence="3 10" id="KW-0028">Amino-acid biosynthesis</keyword>
<protein>
    <recommendedName>
        <fullName evidence="10">Imidazole glycerol phosphate synthase subunit HisH</fullName>
        <ecNumber evidence="10">4.3.2.10</ecNumber>
    </recommendedName>
    <alternativeName>
        <fullName evidence="10">IGP synthase glutaminase subunit</fullName>
        <ecNumber evidence="10">3.5.1.2</ecNumber>
    </alternativeName>
    <alternativeName>
        <fullName evidence="10">IGP synthase subunit HisH</fullName>
    </alternativeName>
    <alternativeName>
        <fullName evidence="10">ImGP synthase subunit HisH</fullName>
        <shortName evidence="10">IGPS subunit HisH</shortName>
    </alternativeName>
</protein>
<dbReference type="PROSITE" id="PS51273">
    <property type="entry name" value="GATASE_TYPE_1"/>
    <property type="match status" value="1"/>
</dbReference>
<dbReference type="PIRSF" id="PIRSF000495">
    <property type="entry name" value="Amidotransf_hisH"/>
    <property type="match status" value="1"/>
</dbReference>
<dbReference type="EC" id="3.5.1.2" evidence="10"/>
<keyword evidence="5 10" id="KW-0315">Glutamine amidotransferase</keyword>
<feature type="domain" description="Glutamine amidotransferase" evidence="12">
    <location>
        <begin position="27"/>
        <end position="239"/>
    </location>
</feature>
<dbReference type="Pfam" id="PF00117">
    <property type="entry name" value="GATase"/>
    <property type="match status" value="1"/>
</dbReference>
<dbReference type="GO" id="GO:0000107">
    <property type="term" value="F:imidazoleglycerol-phosphate synthase activity"/>
    <property type="evidence" value="ECO:0007669"/>
    <property type="project" value="UniProtKB-UniRule"/>
</dbReference>
<evidence type="ECO:0000256" key="9">
    <source>
        <dbReference type="ARBA" id="ARBA00049534"/>
    </source>
</evidence>
<evidence type="ECO:0000313" key="14">
    <source>
        <dbReference type="Proteomes" id="UP000578697"/>
    </source>
</evidence>
<dbReference type="GO" id="GO:0016829">
    <property type="term" value="F:lyase activity"/>
    <property type="evidence" value="ECO:0007669"/>
    <property type="project" value="UniProtKB-KW"/>
</dbReference>
<comment type="catalytic activity">
    <reaction evidence="9 10">
        <text>L-glutamine + H2O = L-glutamate + NH4(+)</text>
        <dbReference type="Rhea" id="RHEA:15889"/>
        <dbReference type="ChEBI" id="CHEBI:15377"/>
        <dbReference type="ChEBI" id="CHEBI:28938"/>
        <dbReference type="ChEBI" id="CHEBI:29985"/>
        <dbReference type="ChEBI" id="CHEBI:58359"/>
        <dbReference type="EC" id="3.5.1.2"/>
    </reaction>
</comment>
<dbReference type="GO" id="GO:0005737">
    <property type="term" value="C:cytoplasm"/>
    <property type="evidence" value="ECO:0007669"/>
    <property type="project" value="UniProtKB-SubCell"/>
</dbReference>
<comment type="subcellular location">
    <subcellularLocation>
        <location evidence="10">Cytoplasm</location>
    </subcellularLocation>
</comment>
<keyword evidence="13" id="KW-0328">Glycosyltransferase</keyword>
<dbReference type="InterPro" id="IPR029062">
    <property type="entry name" value="Class_I_gatase-like"/>
</dbReference>
<gene>
    <name evidence="10" type="primary">hisH</name>
    <name evidence="13" type="ORF">HNP77_001757</name>
</gene>
<comment type="catalytic activity">
    <reaction evidence="8 10">
        <text>5-[(5-phospho-1-deoxy-D-ribulos-1-ylimino)methylamino]-1-(5-phospho-beta-D-ribosyl)imidazole-4-carboxamide + L-glutamine = D-erythro-1-(imidazol-4-yl)glycerol 3-phosphate + 5-amino-1-(5-phospho-beta-D-ribosyl)imidazole-4-carboxamide + L-glutamate + H(+)</text>
        <dbReference type="Rhea" id="RHEA:24793"/>
        <dbReference type="ChEBI" id="CHEBI:15378"/>
        <dbReference type="ChEBI" id="CHEBI:29985"/>
        <dbReference type="ChEBI" id="CHEBI:58278"/>
        <dbReference type="ChEBI" id="CHEBI:58359"/>
        <dbReference type="ChEBI" id="CHEBI:58475"/>
        <dbReference type="ChEBI" id="CHEBI:58525"/>
        <dbReference type="EC" id="4.3.2.10"/>
    </reaction>
</comment>
<comment type="subunit">
    <text evidence="2 10">Heterodimer of HisH and HisF.</text>
</comment>
<evidence type="ECO:0000256" key="7">
    <source>
        <dbReference type="ARBA" id="ARBA00023239"/>
    </source>
</evidence>
<dbReference type="GO" id="GO:0000105">
    <property type="term" value="P:L-histidine biosynthetic process"/>
    <property type="evidence" value="ECO:0007669"/>
    <property type="project" value="UniProtKB-UniRule"/>
</dbReference>
<dbReference type="CDD" id="cd01748">
    <property type="entry name" value="GATase1_IGP_Synthase"/>
    <property type="match status" value="1"/>
</dbReference>
<dbReference type="PANTHER" id="PTHR42701:SF1">
    <property type="entry name" value="IMIDAZOLE GLYCEROL PHOSPHATE SYNTHASE SUBUNIT HISH"/>
    <property type="match status" value="1"/>
</dbReference>
<dbReference type="RefSeq" id="WP_343042551.1">
    <property type="nucleotide sequence ID" value="NZ_JACHFR010000002.1"/>
</dbReference>
<comment type="caution">
    <text evidence="13">The sequence shown here is derived from an EMBL/GenBank/DDBJ whole genome shotgun (WGS) entry which is preliminary data.</text>
</comment>
<keyword evidence="4 10" id="KW-0378">Hydrolase</keyword>
<keyword evidence="10" id="KW-0963">Cytoplasm</keyword>
<feature type="active site" description="Nucleophile" evidence="10 11">
    <location>
        <position position="102"/>
    </location>
</feature>
<dbReference type="PANTHER" id="PTHR42701">
    <property type="entry name" value="IMIDAZOLE GLYCEROL PHOSPHATE SYNTHASE SUBUNIT HISH"/>
    <property type="match status" value="1"/>
</dbReference>
<evidence type="ECO:0000256" key="6">
    <source>
        <dbReference type="ARBA" id="ARBA00023102"/>
    </source>
</evidence>
<keyword evidence="14" id="KW-1185">Reference proteome</keyword>
<comment type="function">
    <text evidence="10">IGPS catalyzes the conversion of PRFAR and glutamine to IGP, AICAR and glutamate. The HisH subunit catalyzes the hydrolysis of glutamine to glutamate and ammonia as part of the synthesis of IGP and AICAR. The resulting ammonia molecule is channeled to the active site of HisF.</text>
</comment>
<dbReference type="InterPro" id="IPR010139">
    <property type="entry name" value="Imidazole-glycPsynth_HisH"/>
</dbReference>
<evidence type="ECO:0000256" key="5">
    <source>
        <dbReference type="ARBA" id="ARBA00022962"/>
    </source>
</evidence>
<evidence type="ECO:0000256" key="4">
    <source>
        <dbReference type="ARBA" id="ARBA00022801"/>
    </source>
</evidence>
<organism evidence="13 14">
    <name type="scientific">Treponema rectale</name>
    <dbReference type="NCBI Taxonomy" id="744512"/>
    <lineage>
        <taxon>Bacteria</taxon>
        <taxon>Pseudomonadati</taxon>
        <taxon>Spirochaetota</taxon>
        <taxon>Spirochaetia</taxon>
        <taxon>Spirochaetales</taxon>
        <taxon>Treponemataceae</taxon>
        <taxon>Treponema</taxon>
    </lineage>
</organism>
<dbReference type="GO" id="GO:0004359">
    <property type="term" value="F:glutaminase activity"/>
    <property type="evidence" value="ECO:0007669"/>
    <property type="project" value="UniProtKB-EC"/>
</dbReference>
<evidence type="ECO:0000256" key="3">
    <source>
        <dbReference type="ARBA" id="ARBA00022605"/>
    </source>
</evidence>
<dbReference type="HAMAP" id="MF_00278">
    <property type="entry name" value="HisH"/>
    <property type="match status" value="1"/>
</dbReference>
<evidence type="ECO:0000259" key="12">
    <source>
        <dbReference type="Pfam" id="PF00117"/>
    </source>
</evidence>
<evidence type="ECO:0000313" key="13">
    <source>
        <dbReference type="EMBL" id="MBB5219388.1"/>
    </source>
</evidence>
<feature type="active site" evidence="10 11">
    <location>
        <position position="224"/>
    </location>
</feature>
<evidence type="ECO:0000256" key="8">
    <source>
        <dbReference type="ARBA" id="ARBA00047838"/>
    </source>
</evidence>
<accession>A0A840SGV1</accession>
<dbReference type="EC" id="4.3.2.10" evidence="10"/>
<evidence type="ECO:0000256" key="1">
    <source>
        <dbReference type="ARBA" id="ARBA00005091"/>
    </source>
</evidence>
<keyword evidence="6 10" id="KW-0368">Histidine biosynthesis</keyword>
<dbReference type="SUPFAM" id="SSF52317">
    <property type="entry name" value="Class I glutamine amidotransferase-like"/>
    <property type="match status" value="1"/>
</dbReference>
<reference evidence="13 14" key="1">
    <citation type="submission" date="2020-08" db="EMBL/GenBank/DDBJ databases">
        <title>Genomic Encyclopedia of Type Strains, Phase IV (KMG-IV): sequencing the most valuable type-strain genomes for metagenomic binning, comparative biology and taxonomic classification.</title>
        <authorList>
            <person name="Goeker M."/>
        </authorList>
    </citation>
    <scope>NUCLEOTIDE SEQUENCE [LARGE SCALE GENOMIC DNA]</scope>
    <source>
        <strain evidence="13 14">DSM 103679</strain>
    </source>
</reference>
<keyword evidence="13" id="KW-0808">Transferase</keyword>
<dbReference type="UniPathway" id="UPA00031">
    <property type="reaction ID" value="UER00010"/>
</dbReference>